<proteinExistence type="predicted"/>
<dbReference type="InterPro" id="IPR016047">
    <property type="entry name" value="M23ase_b-sheet_dom"/>
</dbReference>
<dbReference type="OrthoDB" id="9809488at2"/>
<evidence type="ECO:0000259" key="3">
    <source>
        <dbReference type="Pfam" id="PF13511"/>
    </source>
</evidence>
<dbReference type="InterPro" id="IPR025392">
    <property type="entry name" value="DUF4124"/>
</dbReference>
<dbReference type="AlphaFoldDB" id="A0A1H2F1M2"/>
<dbReference type="Pfam" id="PF01551">
    <property type="entry name" value="Peptidase_M23"/>
    <property type="match status" value="1"/>
</dbReference>
<evidence type="ECO:0000256" key="1">
    <source>
        <dbReference type="SAM" id="SignalP"/>
    </source>
</evidence>
<dbReference type="Proteomes" id="UP000243063">
    <property type="component" value="Chromosome I"/>
</dbReference>
<dbReference type="InterPro" id="IPR050570">
    <property type="entry name" value="Cell_wall_metabolism_enzyme"/>
</dbReference>
<feature type="domain" description="M23ase beta-sheet core" evidence="2">
    <location>
        <begin position="184"/>
        <end position="278"/>
    </location>
</feature>
<dbReference type="STRING" id="1245526.SAMN05216580_0963"/>
<dbReference type="CDD" id="cd12797">
    <property type="entry name" value="M23_peptidase"/>
    <property type="match status" value="1"/>
</dbReference>
<evidence type="ECO:0000313" key="5">
    <source>
        <dbReference type="Proteomes" id="UP000243063"/>
    </source>
</evidence>
<protein>
    <recommendedName>
        <fullName evidence="6">Murein DD-endopeptidase MepM and murein hydrolase activator NlpD, contain LysM domain</fullName>
    </recommendedName>
</protein>
<dbReference type="PANTHER" id="PTHR21666">
    <property type="entry name" value="PEPTIDASE-RELATED"/>
    <property type="match status" value="1"/>
</dbReference>
<dbReference type="InterPro" id="IPR011055">
    <property type="entry name" value="Dup_hybrid_motif"/>
</dbReference>
<reference evidence="5" key="1">
    <citation type="submission" date="2016-10" db="EMBL/GenBank/DDBJ databases">
        <authorList>
            <person name="Varghese N."/>
            <person name="Submissions S."/>
        </authorList>
    </citation>
    <scope>NUCLEOTIDE SEQUENCE [LARGE SCALE GENOMIC DNA]</scope>
    <source>
        <strain evidence="5">CCTCC 2012022</strain>
    </source>
</reference>
<feature type="signal peptide" evidence="1">
    <location>
        <begin position="1"/>
        <end position="20"/>
    </location>
</feature>
<evidence type="ECO:0000259" key="2">
    <source>
        <dbReference type="Pfam" id="PF01551"/>
    </source>
</evidence>
<feature type="domain" description="DUF4124" evidence="3">
    <location>
        <begin position="10"/>
        <end position="48"/>
    </location>
</feature>
<dbReference type="GO" id="GO:0004222">
    <property type="term" value="F:metalloendopeptidase activity"/>
    <property type="evidence" value="ECO:0007669"/>
    <property type="project" value="TreeGrafter"/>
</dbReference>
<name>A0A1H2F1M2_9GAMM</name>
<dbReference type="PANTHER" id="PTHR21666:SF294">
    <property type="entry name" value="PEPTIDASE M23"/>
    <property type="match status" value="1"/>
</dbReference>
<dbReference type="EMBL" id="LT629780">
    <property type="protein sequence ID" value="SDU01209.1"/>
    <property type="molecule type" value="Genomic_DNA"/>
</dbReference>
<dbReference type="Gene3D" id="2.70.70.10">
    <property type="entry name" value="Glucose Permease (Domain IIA)"/>
    <property type="match status" value="1"/>
</dbReference>
<sequence>MLVRPLCAALLLALATPAGALTIYRHVDASGVVAFSDRPAPGAHLVQLGELAAAEQARDSAEIQRSVHLDTLRHAGGHTLRVRNELFAPVQIELRLEDTDNLAGAPRQPVRWILPPRSQIRLLTLAPRDPAQPPRYTPRLRYALGDPRLLPKPHRYPLPWAGGPFRQSQGANGTYSHFTPKGRYAVDIAMPEGTPILAARAGMVVATLNDQAGAAPNPAGNFVRILHDDGTMGVYLHLQQGSLQVAAGQRVRAGQRIARSGNTGRSSGPHLHFVVQRNVGMAVESIPFRFAQPVDSLPNFAVGGD</sequence>
<dbReference type="SUPFAM" id="SSF51261">
    <property type="entry name" value="Duplicated hybrid motif"/>
    <property type="match status" value="1"/>
</dbReference>
<keyword evidence="5" id="KW-1185">Reference proteome</keyword>
<gene>
    <name evidence="4" type="ORF">SAMN05216580_0963</name>
</gene>
<feature type="chain" id="PRO_5009273518" description="Murein DD-endopeptidase MepM and murein hydrolase activator NlpD, contain LysM domain" evidence="1">
    <location>
        <begin position="21"/>
        <end position="305"/>
    </location>
</feature>
<dbReference type="Pfam" id="PF13511">
    <property type="entry name" value="DUF4124"/>
    <property type="match status" value="1"/>
</dbReference>
<evidence type="ECO:0000313" key="4">
    <source>
        <dbReference type="EMBL" id="SDU01209.1"/>
    </source>
</evidence>
<accession>A0A1H2F1M2</accession>
<dbReference type="RefSeq" id="WP_090212539.1">
    <property type="nucleotide sequence ID" value="NZ_LT629780.1"/>
</dbReference>
<keyword evidence="1" id="KW-0732">Signal</keyword>
<organism evidence="4 5">
    <name type="scientific">Geopseudomonas guangdongensis</name>
    <dbReference type="NCBI Taxonomy" id="1245526"/>
    <lineage>
        <taxon>Bacteria</taxon>
        <taxon>Pseudomonadati</taxon>
        <taxon>Pseudomonadota</taxon>
        <taxon>Gammaproteobacteria</taxon>
        <taxon>Pseudomonadales</taxon>
        <taxon>Pseudomonadaceae</taxon>
        <taxon>Geopseudomonas</taxon>
    </lineage>
</organism>
<evidence type="ECO:0008006" key="6">
    <source>
        <dbReference type="Google" id="ProtNLM"/>
    </source>
</evidence>